<sequence length="95" mass="10620">MSTLTPSFERYRQLSSTAGDTPVLVIDTQATPQALLEAAQQRIRAASNLLETFYCLCFNQADVKDIPHIVNALYLLIQDGSDVLEVLQQRLPKQN</sequence>
<protein>
    <recommendedName>
        <fullName evidence="3">DUF3077 domain-containing protein</fullName>
    </recommendedName>
</protein>
<name>A0A7X1GCY1_9PSED</name>
<dbReference type="EMBL" id="JACMYG010000006">
    <property type="protein sequence ID" value="MBC2689765.1"/>
    <property type="molecule type" value="Genomic_DNA"/>
</dbReference>
<evidence type="ECO:0008006" key="3">
    <source>
        <dbReference type="Google" id="ProtNLM"/>
    </source>
</evidence>
<reference evidence="1 2" key="1">
    <citation type="submission" date="2020-08" db="EMBL/GenBank/DDBJ databases">
        <title>Pseudomonas sp. nov.</title>
        <authorList>
            <person name="Gieschler S."/>
            <person name="Fiedler G."/>
            <person name="Brinks E."/>
            <person name="Boehnlein C."/>
            <person name="Franz C.M.A.P."/>
            <person name="Kabisch J."/>
        </authorList>
    </citation>
    <scope>NUCLEOTIDE SEQUENCE [LARGE SCALE GENOMIC DNA]</scope>
    <source>
        <strain evidence="1 2">MBT-1</strain>
    </source>
</reference>
<organism evidence="1 2">
    <name type="scientific">Pseudomonas kielensis</name>
    <dbReference type="NCBI Taxonomy" id="2762577"/>
    <lineage>
        <taxon>Bacteria</taxon>
        <taxon>Pseudomonadati</taxon>
        <taxon>Pseudomonadota</taxon>
        <taxon>Gammaproteobacteria</taxon>
        <taxon>Pseudomonadales</taxon>
        <taxon>Pseudomonadaceae</taxon>
        <taxon>Pseudomonas</taxon>
    </lineage>
</organism>
<dbReference type="AlphaFoldDB" id="A0A7X1GCY1"/>
<accession>A0A7X1GCY1</accession>
<comment type="caution">
    <text evidence="1">The sequence shown here is derived from an EMBL/GenBank/DDBJ whole genome shotgun (WGS) entry which is preliminary data.</text>
</comment>
<keyword evidence="2" id="KW-1185">Reference proteome</keyword>
<dbReference type="Proteomes" id="UP000526003">
    <property type="component" value="Unassembled WGS sequence"/>
</dbReference>
<evidence type="ECO:0000313" key="2">
    <source>
        <dbReference type="Proteomes" id="UP000526003"/>
    </source>
</evidence>
<dbReference type="RefSeq" id="WP_166590326.1">
    <property type="nucleotide sequence ID" value="NZ_CP090311.1"/>
</dbReference>
<evidence type="ECO:0000313" key="1">
    <source>
        <dbReference type="EMBL" id="MBC2689765.1"/>
    </source>
</evidence>
<proteinExistence type="predicted"/>
<gene>
    <name evidence="1" type="ORF">H7995_08145</name>
</gene>